<dbReference type="EMBL" id="KN847527">
    <property type="protein sequence ID" value="KIV87978.1"/>
    <property type="molecule type" value="Genomic_DNA"/>
</dbReference>
<dbReference type="VEuPathDB" id="FungiDB:PV10_09163"/>
<dbReference type="PROSITE" id="PS00463">
    <property type="entry name" value="ZN2_CY6_FUNGAL_1"/>
    <property type="match status" value="1"/>
</dbReference>
<feature type="region of interest" description="Disordered" evidence="5">
    <location>
        <begin position="265"/>
        <end position="310"/>
    </location>
</feature>
<evidence type="ECO:0000313" key="7">
    <source>
        <dbReference type="EMBL" id="KIV87978.1"/>
    </source>
</evidence>
<feature type="region of interest" description="Disordered" evidence="5">
    <location>
        <begin position="137"/>
        <end position="165"/>
    </location>
</feature>
<dbReference type="GO" id="GO:0003677">
    <property type="term" value="F:DNA binding"/>
    <property type="evidence" value="ECO:0007669"/>
    <property type="project" value="UniProtKB-KW"/>
</dbReference>
<protein>
    <recommendedName>
        <fullName evidence="6">Zn(2)-C6 fungal-type domain-containing protein</fullName>
    </recommendedName>
</protein>
<dbReference type="GO" id="GO:0008270">
    <property type="term" value="F:zinc ion binding"/>
    <property type="evidence" value="ECO:0007669"/>
    <property type="project" value="InterPro"/>
</dbReference>
<dbReference type="AlphaFoldDB" id="A0A0D1ZMJ4"/>
<accession>A0A0D1ZMJ4</accession>
<dbReference type="SMART" id="SM00066">
    <property type="entry name" value="GAL4"/>
    <property type="match status" value="1"/>
</dbReference>
<proteinExistence type="predicted"/>
<keyword evidence="2" id="KW-0238">DNA-binding</keyword>
<feature type="domain" description="Zn(2)-C6 fungal-type" evidence="6">
    <location>
        <begin position="40"/>
        <end position="70"/>
    </location>
</feature>
<dbReference type="GO" id="GO:0000981">
    <property type="term" value="F:DNA-binding transcription factor activity, RNA polymerase II-specific"/>
    <property type="evidence" value="ECO:0007669"/>
    <property type="project" value="InterPro"/>
</dbReference>
<feature type="compositionally biased region" description="Basic and acidic residues" evidence="5">
    <location>
        <begin position="275"/>
        <end position="285"/>
    </location>
</feature>
<feature type="region of interest" description="Disordered" evidence="5">
    <location>
        <begin position="1"/>
        <end position="33"/>
    </location>
</feature>
<dbReference type="OrthoDB" id="4356994at2759"/>
<dbReference type="CDD" id="cd00067">
    <property type="entry name" value="GAL4"/>
    <property type="match status" value="1"/>
</dbReference>
<evidence type="ECO:0000256" key="4">
    <source>
        <dbReference type="ARBA" id="ARBA00023242"/>
    </source>
</evidence>
<keyword evidence="3" id="KW-0804">Transcription</keyword>
<evidence type="ECO:0000256" key="1">
    <source>
        <dbReference type="ARBA" id="ARBA00023015"/>
    </source>
</evidence>
<dbReference type="GeneID" id="27327008"/>
<keyword evidence="1" id="KW-0805">Transcription regulation</keyword>
<feature type="compositionally biased region" description="Basic residues" evidence="5">
    <location>
        <begin position="1"/>
        <end position="10"/>
    </location>
</feature>
<name>A0A0D1ZMJ4_EXOME</name>
<dbReference type="Pfam" id="PF00172">
    <property type="entry name" value="Zn_clus"/>
    <property type="match status" value="1"/>
</dbReference>
<dbReference type="SUPFAM" id="SSF57701">
    <property type="entry name" value="Zn2/Cys6 DNA-binding domain"/>
    <property type="match status" value="1"/>
</dbReference>
<gene>
    <name evidence="7" type="ORF">PV10_09163</name>
</gene>
<dbReference type="Gene3D" id="4.10.240.10">
    <property type="entry name" value="Zn(2)-C6 fungal-type DNA-binding domain"/>
    <property type="match status" value="1"/>
</dbReference>
<dbReference type="InterPro" id="IPR036864">
    <property type="entry name" value="Zn2-C6_fun-type_DNA-bd_sf"/>
</dbReference>
<evidence type="ECO:0000256" key="5">
    <source>
        <dbReference type="SAM" id="MobiDB-lite"/>
    </source>
</evidence>
<dbReference type="STRING" id="212818.A0A0D1ZMJ4"/>
<dbReference type="HOGENOM" id="CLU_031808_0_0_1"/>
<dbReference type="Pfam" id="PF11905">
    <property type="entry name" value="DUF3425"/>
    <property type="match status" value="1"/>
</dbReference>
<keyword evidence="8" id="KW-1185">Reference proteome</keyword>
<dbReference type="Proteomes" id="UP000054302">
    <property type="component" value="Unassembled WGS sequence"/>
</dbReference>
<evidence type="ECO:0000259" key="6">
    <source>
        <dbReference type="PROSITE" id="PS50048"/>
    </source>
</evidence>
<evidence type="ECO:0000313" key="8">
    <source>
        <dbReference type="Proteomes" id="UP000054302"/>
    </source>
</evidence>
<dbReference type="RefSeq" id="XP_016219552.1">
    <property type="nucleotide sequence ID" value="XM_016374281.1"/>
</dbReference>
<organism evidence="7 8">
    <name type="scientific">Exophiala mesophila</name>
    <name type="common">Black yeast-like fungus</name>
    <dbReference type="NCBI Taxonomy" id="212818"/>
    <lineage>
        <taxon>Eukaryota</taxon>
        <taxon>Fungi</taxon>
        <taxon>Dikarya</taxon>
        <taxon>Ascomycota</taxon>
        <taxon>Pezizomycotina</taxon>
        <taxon>Eurotiomycetes</taxon>
        <taxon>Chaetothyriomycetidae</taxon>
        <taxon>Chaetothyriales</taxon>
        <taxon>Herpotrichiellaceae</taxon>
        <taxon>Exophiala</taxon>
    </lineage>
</organism>
<evidence type="ECO:0000256" key="2">
    <source>
        <dbReference type="ARBA" id="ARBA00023125"/>
    </source>
</evidence>
<dbReference type="PANTHER" id="PTHR47256">
    <property type="entry name" value="ZN(II)2CYS6 TRANSCRIPTION FACTOR (EUROFUNG)-RELATED"/>
    <property type="match status" value="1"/>
</dbReference>
<dbReference type="InterPro" id="IPR001138">
    <property type="entry name" value="Zn2Cys6_DnaBD"/>
</dbReference>
<evidence type="ECO:0000256" key="3">
    <source>
        <dbReference type="ARBA" id="ARBA00023163"/>
    </source>
</evidence>
<keyword evidence="4" id="KW-0539">Nucleus</keyword>
<sequence length="579" mass="65045">MPSSSKARKIKPAEERQGELARPSTSGTRKRRSTARISVACEACKKRKTKCTGGPPPCQLCELLGTDCMIDLALDLRRRAAFQRSEARSKSYQNTLNRLIECIRDGSSPQFQSLLGQIRCGASNQDVIDAVQTLPTALDDDRENTSPLQSHSKESPPSPDVPIDQEPLLQTEHSAYLNSGESSLPSSLRKEKQPARDIASLLSKLKLLPTADGERLLGQILADYSRGKQYEVRYSAAQHSHDGFGRNAAVALNVERSKWHPALRLRLQPTESEEERQRAESDPLRRRISITSASSASSDPSITSLSPSFPTSSSAIMTDAQSWATSLRSAVSFYVESYGLSPSKHQAGNAWDLSIAQEDLMTPLRIPVHLVYPLIIPDDSYLSNMYTDYVKGARQMLMSGASFKDVLGHSDEVSIELFFRSRIETDTFECASWACEVCRALPILDDYVRMASAYMLTFMMRWLLAPTQENYAKIPDMMKPTPSQRMIPHIGAIEILPIGPLRDALIHQMRDWLSILKNPNWSLNWPHDLNTAVMHDPMTNMRKLTPKFIEHLLEYDNWSISREALNVFPELTGRMRQHE</sequence>
<dbReference type="OMA" id="LFMPHIN"/>
<dbReference type="InterPro" id="IPR053187">
    <property type="entry name" value="Notoamide_regulator"/>
</dbReference>
<dbReference type="PROSITE" id="PS50048">
    <property type="entry name" value="ZN2_CY6_FUNGAL_2"/>
    <property type="match status" value="1"/>
</dbReference>
<feature type="compositionally biased region" description="Low complexity" evidence="5">
    <location>
        <begin position="289"/>
        <end position="310"/>
    </location>
</feature>
<reference evidence="7 8" key="1">
    <citation type="submission" date="2015-01" db="EMBL/GenBank/DDBJ databases">
        <title>The Genome Sequence of Exophiala mesophila CBS40295.</title>
        <authorList>
            <consortium name="The Broad Institute Genomics Platform"/>
            <person name="Cuomo C."/>
            <person name="de Hoog S."/>
            <person name="Gorbushina A."/>
            <person name="Stielow B."/>
            <person name="Teixiera M."/>
            <person name="Abouelleil A."/>
            <person name="Chapman S.B."/>
            <person name="Priest M."/>
            <person name="Young S.K."/>
            <person name="Wortman J."/>
            <person name="Nusbaum C."/>
            <person name="Birren B."/>
        </authorList>
    </citation>
    <scope>NUCLEOTIDE SEQUENCE [LARGE SCALE GENOMIC DNA]</scope>
    <source>
        <strain evidence="7 8">CBS 40295</strain>
    </source>
</reference>
<dbReference type="InterPro" id="IPR021833">
    <property type="entry name" value="DUF3425"/>
</dbReference>
<dbReference type="PANTHER" id="PTHR47256:SF1">
    <property type="entry name" value="ZN(II)2CYS6 TRANSCRIPTION FACTOR (EUROFUNG)"/>
    <property type="match status" value="1"/>
</dbReference>